<dbReference type="InterPro" id="IPR037660">
    <property type="entry name" value="CCDC51"/>
</dbReference>
<evidence type="ECO:0000313" key="3">
    <source>
        <dbReference type="Proteomes" id="UP001627154"/>
    </source>
</evidence>
<keyword evidence="1" id="KW-0472">Membrane</keyword>
<protein>
    <recommendedName>
        <fullName evidence="4">Coiled-coil domain-containing protein 51</fullName>
    </recommendedName>
</protein>
<accession>A0ABD2XKA5</accession>
<feature type="transmembrane region" description="Helical" evidence="1">
    <location>
        <begin position="201"/>
        <end position="221"/>
    </location>
</feature>
<reference evidence="2 3" key="1">
    <citation type="journal article" date="2024" name="bioRxiv">
        <title>A reference genome for Trichogramma kaykai: A tiny desert-dwelling parasitoid wasp with competing sex-ratio distorters.</title>
        <authorList>
            <person name="Culotta J."/>
            <person name="Lindsey A.R."/>
        </authorList>
    </citation>
    <scope>NUCLEOTIDE SEQUENCE [LARGE SCALE GENOMIC DNA]</scope>
    <source>
        <strain evidence="2 3">KSX58</strain>
    </source>
</reference>
<comment type="caution">
    <text evidence="2">The sequence shown here is derived from an EMBL/GenBank/DDBJ whole genome shotgun (WGS) entry which is preliminary data.</text>
</comment>
<dbReference type="PANTHER" id="PTHR28624:SF1">
    <property type="entry name" value="MITOCHONDRIAL POTASSIUM CHANNEL"/>
    <property type="match status" value="1"/>
</dbReference>
<name>A0ABD2XKA5_9HYME</name>
<keyword evidence="1" id="KW-1133">Transmembrane helix</keyword>
<sequence length="323" mass="36774">MAGNTKKALKSLSSQLFKGNFPYNVGGATENVSKQISIIQNSAKTKLGHLMKQLNGSSITQNPDIVDLQSSRPLPRNLMNYWNWYQQLTGMDKIEAAKNHVIFIQNKLFECQDQRRHIAQQVASVTEKLKDIYSELIQTKRNDSKYVQLTILENKKLQEHLKLAEQLELIEGEEKDYFTRLATAIKEYHDCQAINTQQFKYLSILASASLAIFSLIGSIIYNNIRISSMKNLISEAQNSIESNLNDQLLLISKKIDVQEENITAALTSLQINNVSESQISNVPHQDYEVTSTHTPYLDMEQIKVTSYYLGVTICLLYLIRSFS</sequence>
<proteinExistence type="predicted"/>
<dbReference type="AlphaFoldDB" id="A0ABD2XKA5"/>
<dbReference type="Proteomes" id="UP001627154">
    <property type="component" value="Unassembled WGS sequence"/>
</dbReference>
<dbReference type="PANTHER" id="PTHR28624">
    <property type="entry name" value="COILED-COIL DOMAIN-CONTAINING PROTEIN 51"/>
    <property type="match status" value="1"/>
</dbReference>
<gene>
    <name evidence="2" type="ORF">TKK_002262</name>
</gene>
<keyword evidence="1" id="KW-0812">Transmembrane</keyword>
<evidence type="ECO:0000256" key="1">
    <source>
        <dbReference type="SAM" id="Phobius"/>
    </source>
</evidence>
<organism evidence="2 3">
    <name type="scientific">Trichogramma kaykai</name>
    <dbReference type="NCBI Taxonomy" id="54128"/>
    <lineage>
        <taxon>Eukaryota</taxon>
        <taxon>Metazoa</taxon>
        <taxon>Ecdysozoa</taxon>
        <taxon>Arthropoda</taxon>
        <taxon>Hexapoda</taxon>
        <taxon>Insecta</taxon>
        <taxon>Pterygota</taxon>
        <taxon>Neoptera</taxon>
        <taxon>Endopterygota</taxon>
        <taxon>Hymenoptera</taxon>
        <taxon>Apocrita</taxon>
        <taxon>Proctotrupomorpha</taxon>
        <taxon>Chalcidoidea</taxon>
        <taxon>Trichogrammatidae</taxon>
        <taxon>Trichogramma</taxon>
    </lineage>
</organism>
<dbReference type="EMBL" id="JBJJXI010000021">
    <property type="protein sequence ID" value="KAL3405223.1"/>
    <property type="molecule type" value="Genomic_DNA"/>
</dbReference>
<evidence type="ECO:0000313" key="2">
    <source>
        <dbReference type="EMBL" id="KAL3405223.1"/>
    </source>
</evidence>
<evidence type="ECO:0008006" key="4">
    <source>
        <dbReference type="Google" id="ProtNLM"/>
    </source>
</evidence>
<keyword evidence="3" id="KW-1185">Reference proteome</keyword>